<accession>A0A8T0F6E4</accession>
<keyword evidence="2 5" id="KW-0812">Transmembrane</keyword>
<evidence type="ECO:0000256" key="3">
    <source>
        <dbReference type="ARBA" id="ARBA00022989"/>
    </source>
</evidence>
<evidence type="ECO:0000256" key="6">
    <source>
        <dbReference type="SAM" id="SignalP"/>
    </source>
</evidence>
<organism evidence="7 8">
    <name type="scientific">Argiope bruennichi</name>
    <name type="common">Wasp spider</name>
    <name type="synonym">Aranea bruennichi</name>
    <dbReference type="NCBI Taxonomy" id="94029"/>
    <lineage>
        <taxon>Eukaryota</taxon>
        <taxon>Metazoa</taxon>
        <taxon>Ecdysozoa</taxon>
        <taxon>Arthropoda</taxon>
        <taxon>Chelicerata</taxon>
        <taxon>Arachnida</taxon>
        <taxon>Araneae</taxon>
        <taxon>Araneomorphae</taxon>
        <taxon>Entelegynae</taxon>
        <taxon>Araneoidea</taxon>
        <taxon>Araneidae</taxon>
        <taxon>Argiope</taxon>
    </lineage>
</organism>
<dbReference type="EMBL" id="JABXBU010000030">
    <property type="protein sequence ID" value="KAF8784980.1"/>
    <property type="molecule type" value="Genomic_DNA"/>
</dbReference>
<gene>
    <name evidence="7" type="ORF">HNY73_010583</name>
</gene>
<sequence>MLGSVIWLVIVAALWGFSTPLIRHGSAGIENISYSNPIIQWLAELQFLATNWKYIFPFLINQSGSALYALALGSSDLSLAVPLTNSLTFIFVSISGRLLGEQEGKSVSYIGMTLVAAGVTLCVLESTFK</sequence>
<proteinExistence type="predicted"/>
<feature type="transmembrane region" description="Helical" evidence="5">
    <location>
        <begin position="106"/>
        <end position="124"/>
    </location>
</feature>
<evidence type="ECO:0000313" key="8">
    <source>
        <dbReference type="Proteomes" id="UP000807504"/>
    </source>
</evidence>
<evidence type="ECO:0000313" key="7">
    <source>
        <dbReference type="EMBL" id="KAF8784980.1"/>
    </source>
</evidence>
<keyword evidence="8" id="KW-1185">Reference proteome</keyword>
<evidence type="ECO:0000256" key="5">
    <source>
        <dbReference type="SAM" id="Phobius"/>
    </source>
</evidence>
<dbReference type="OMA" id="LGEWYAE"/>
<evidence type="ECO:0000256" key="2">
    <source>
        <dbReference type="ARBA" id="ARBA00022692"/>
    </source>
</evidence>
<reference evidence="7" key="2">
    <citation type="submission" date="2020-06" db="EMBL/GenBank/DDBJ databases">
        <authorList>
            <person name="Sheffer M."/>
        </authorList>
    </citation>
    <scope>NUCLEOTIDE SEQUENCE</scope>
</reference>
<dbReference type="PANTHER" id="PTHR28668:SF1">
    <property type="entry name" value="TRANSMEMBRANE PROTEIN 234"/>
    <property type="match status" value="1"/>
</dbReference>
<dbReference type="Proteomes" id="UP000807504">
    <property type="component" value="Unassembled WGS sequence"/>
</dbReference>
<dbReference type="OrthoDB" id="43458at2759"/>
<keyword evidence="3 5" id="KW-1133">Transmembrane helix</keyword>
<name>A0A8T0F6E4_ARGBR</name>
<feature type="signal peptide" evidence="6">
    <location>
        <begin position="1"/>
        <end position="16"/>
    </location>
</feature>
<protein>
    <submittedName>
        <fullName evidence="7">Transmembrane protein 234 like protein</fullName>
    </submittedName>
</protein>
<keyword evidence="6" id="KW-0732">Signal</keyword>
<dbReference type="InterPro" id="IPR018908">
    <property type="entry name" value="TMEM234"/>
</dbReference>
<evidence type="ECO:0000256" key="4">
    <source>
        <dbReference type="ARBA" id="ARBA00023136"/>
    </source>
</evidence>
<feature type="transmembrane region" description="Helical" evidence="5">
    <location>
        <begin position="79"/>
        <end position="100"/>
    </location>
</feature>
<dbReference type="GO" id="GO:0016020">
    <property type="term" value="C:membrane"/>
    <property type="evidence" value="ECO:0007669"/>
    <property type="project" value="UniProtKB-SubCell"/>
</dbReference>
<comment type="caution">
    <text evidence="7">The sequence shown here is derived from an EMBL/GenBank/DDBJ whole genome shotgun (WGS) entry which is preliminary data.</text>
</comment>
<dbReference type="PANTHER" id="PTHR28668">
    <property type="entry name" value="TRANSMEMBRANE PROTEIN 234"/>
    <property type="match status" value="1"/>
</dbReference>
<reference evidence="7" key="1">
    <citation type="journal article" date="2020" name="bioRxiv">
        <title>Chromosome-level reference genome of the European wasp spider Argiope bruennichi: a resource for studies on range expansion and evolutionary adaptation.</title>
        <authorList>
            <person name="Sheffer M.M."/>
            <person name="Hoppe A."/>
            <person name="Krehenwinkel H."/>
            <person name="Uhl G."/>
            <person name="Kuss A.W."/>
            <person name="Jensen L."/>
            <person name="Jensen C."/>
            <person name="Gillespie R.G."/>
            <person name="Hoff K.J."/>
            <person name="Prost S."/>
        </authorList>
    </citation>
    <scope>NUCLEOTIDE SEQUENCE</scope>
</reference>
<feature type="chain" id="PRO_5035950199" evidence="6">
    <location>
        <begin position="17"/>
        <end position="129"/>
    </location>
</feature>
<dbReference type="Pfam" id="PF10639">
    <property type="entry name" value="TMEM234"/>
    <property type="match status" value="1"/>
</dbReference>
<dbReference type="AlphaFoldDB" id="A0A8T0F6E4"/>
<keyword evidence="4 5" id="KW-0472">Membrane</keyword>
<evidence type="ECO:0000256" key="1">
    <source>
        <dbReference type="ARBA" id="ARBA00004141"/>
    </source>
</evidence>
<comment type="subcellular location">
    <subcellularLocation>
        <location evidence="1">Membrane</location>
        <topology evidence="1">Multi-pass membrane protein</topology>
    </subcellularLocation>
</comment>
<dbReference type="Gene3D" id="1.10.3730.20">
    <property type="match status" value="1"/>
</dbReference>